<evidence type="ECO:0000313" key="4">
    <source>
        <dbReference type="Proteomes" id="UP000187495"/>
    </source>
</evidence>
<dbReference type="STRING" id="34061.B0189_08880"/>
<proteinExistence type="predicted"/>
<sequence>MMNWLKDLPLEQISETLAGFFAFWARITDGVPAGQLPLIVYAVCSALVLVLWLLVMRLIPRPFKGISWVFVAAVLFAPGQAAGNTGEIAPAMLGVFHAILMKDFLGALSAAVPIFAVFAALLVVGAVWQMARSVIAANAEKQQQTLQIQEQRRQYLQAQNQHSNEAE</sequence>
<dbReference type="AlphaFoldDB" id="A0A1N7FZQ2"/>
<name>A0A1N7FZQ2_9GAMM</name>
<dbReference type="EMBL" id="FTNU01000020">
    <property type="protein sequence ID" value="SIS05724.1"/>
    <property type="molecule type" value="Genomic_DNA"/>
</dbReference>
<feature type="transmembrane region" description="Helical" evidence="2">
    <location>
        <begin position="104"/>
        <end position="128"/>
    </location>
</feature>
<keyword evidence="2" id="KW-0812">Transmembrane</keyword>
<keyword evidence="2" id="KW-0472">Membrane</keyword>
<protein>
    <submittedName>
        <fullName evidence="3">Uncharacterized protein</fullName>
    </submittedName>
</protein>
<accession>A0A1N7FZQ2</accession>
<evidence type="ECO:0000256" key="1">
    <source>
        <dbReference type="SAM" id="Coils"/>
    </source>
</evidence>
<keyword evidence="4" id="KW-1185">Reference proteome</keyword>
<organism evidence="3 4">
    <name type="scientific">Moraxella cuniculi DSM 21768</name>
    <dbReference type="NCBI Taxonomy" id="1122245"/>
    <lineage>
        <taxon>Bacteria</taxon>
        <taxon>Pseudomonadati</taxon>
        <taxon>Pseudomonadota</taxon>
        <taxon>Gammaproteobacteria</taxon>
        <taxon>Moraxellales</taxon>
        <taxon>Moraxellaceae</taxon>
        <taxon>Moraxella</taxon>
    </lineage>
</organism>
<keyword evidence="1" id="KW-0175">Coiled coil</keyword>
<feature type="transmembrane region" description="Helical" evidence="2">
    <location>
        <begin position="66"/>
        <end position="84"/>
    </location>
</feature>
<feature type="transmembrane region" description="Helical" evidence="2">
    <location>
        <begin position="38"/>
        <end position="59"/>
    </location>
</feature>
<evidence type="ECO:0000313" key="3">
    <source>
        <dbReference type="EMBL" id="SIS05724.1"/>
    </source>
</evidence>
<feature type="coiled-coil region" evidence="1">
    <location>
        <begin position="134"/>
        <end position="161"/>
    </location>
</feature>
<reference evidence="4" key="1">
    <citation type="submission" date="2017-01" db="EMBL/GenBank/DDBJ databases">
        <authorList>
            <person name="Varghese N."/>
            <person name="Submissions S."/>
        </authorList>
    </citation>
    <scope>NUCLEOTIDE SEQUENCE [LARGE SCALE GENOMIC DNA]</scope>
    <source>
        <strain evidence="4">DSM 21768</strain>
    </source>
</reference>
<evidence type="ECO:0000256" key="2">
    <source>
        <dbReference type="SAM" id="Phobius"/>
    </source>
</evidence>
<gene>
    <name evidence="3" type="ORF">SAMN02745664_12033</name>
</gene>
<keyword evidence="2" id="KW-1133">Transmembrane helix</keyword>
<dbReference type="Proteomes" id="UP000187495">
    <property type="component" value="Unassembled WGS sequence"/>
</dbReference>